<dbReference type="RefSeq" id="WP_106211563.1">
    <property type="nucleotide sequence ID" value="NZ_PVTL01000003.1"/>
</dbReference>
<reference evidence="4 5" key="1">
    <citation type="submission" date="2018-03" db="EMBL/GenBank/DDBJ databases">
        <title>Genomic Encyclopedia of Type Strains, Phase III (KMG-III): the genomes of soil and plant-associated and newly described type strains.</title>
        <authorList>
            <person name="Whitman W."/>
        </authorList>
    </citation>
    <scope>NUCLEOTIDE SEQUENCE [LARGE SCALE GENOMIC DNA]</scope>
    <source>
        <strain evidence="4 5">CGMCC 1.12484</strain>
    </source>
</reference>
<sequence>MSRWRARATSATTTTSTPTTTTSTPTPTTPTSIPTSSTPTSTTATATARTDTRVDGLFFLLGGVAAVWLSYLLFRESFSLGWGQVWFSIVYWGLLAYLVLPRLHRILTSIYVPPYFIGRARTSDGLLGDPVNVAFLGSEEHVHEAMTRAGWVRADDLALATGGRIVRATLTRRSYAEAPVSPLTLFDRRQDFAYQQEVDGTPGKRHHVRFWRCPAGWKLPGGRSTDWLAAGTYDRSVGLSLFTLQVTHKIEARTDTERDHIVATITAAIPSVRVDTIEDFSTGYHARNGGGDSIQTDGDLPVVDLAHIPVDPANTLPIPTDSRDVRPAQTVVAAILVGARAIVALSTVAVVLLSWNSVLPGVEWDPEADVGAATSSGQATLWVVTAAIAAFGLAEAVIAWRVYLGANWARVVAMTLSTVSIAAQAAGQAVGQAAGAAALTLDTTITGLSLDVLLLLALSSDRAREYARRPHKAKKRVSGRR</sequence>
<evidence type="ECO:0000313" key="5">
    <source>
        <dbReference type="Proteomes" id="UP000237983"/>
    </source>
</evidence>
<keyword evidence="5" id="KW-1185">Reference proteome</keyword>
<organism evidence="4 5">
    <name type="scientific">Glaciihabitans tibetensis</name>
    <dbReference type="NCBI Taxonomy" id="1266600"/>
    <lineage>
        <taxon>Bacteria</taxon>
        <taxon>Bacillati</taxon>
        <taxon>Actinomycetota</taxon>
        <taxon>Actinomycetes</taxon>
        <taxon>Micrococcales</taxon>
        <taxon>Microbacteriaceae</taxon>
        <taxon>Glaciihabitans</taxon>
    </lineage>
</organism>
<feature type="transmembrane region" description="Helical" evidence="2">
    <location>
        <begin position="436"/>
        <end position="458"/>
    </location>
</feature>
<keyword evidence="2" id="KW-1133">Transmembrane helix</keyword>
<feature type="transmembrane region" description="Helical" evidence="2">
    <location>
        <begin position="379"/>
        <end position="404"/>
    </location>
</feature>
<feature type="compositionally biased region" description="Low complexity" evidence="1">
    <location>
        <begin position="7"/>
        <end position="46"/>
    </location>
</feature>
<dbReference type="Pfam" id="PF14067">
    <property type="entry name" value="LssY_C"/>
    <property type="match status" value="1"/>
</dbReference>
<comment type="caution">
    <text evidence="4">The sequence shown here is derived from an EMBL/GenBank/DDBJ whole genome shotgun (WGS) entry which is preliminary data.</text>
</comment>
<dbReference type="InterPro" id="IPR025902">
    <property type="entry name" value="LssY-like-C_dom"/>
</dbReference>
<dbReference type="OrthoDB" id="3725455at2"/>
<feature type="region of interest" description="Disordered" evidence="1">
    <location>
        <begin position="1"/>
        <end position="46"/>
    </location>
</feature>
<feature type="transmembrane region" description="Helical" evidence="2">
    <location>
        <begin position="331"/>
        <end position="355"/>
    </location>
</feature>
<feature type="domain" description="LssY-like C-terminal" evidence="3">
    <location>
        <begin position="111"/>
        <end position="300"/>
    </location>
</feature>
<evidence type="ECO:0000256" key="1">
    <source>
        <dbReference type="SAM" id="MobiDB-lite"/>
    </source>
</evidence>
<dbReference type="Proteomes" id="UP000237983">
    <property type="component" value="Unassembled WGS sequence"/>
</dbReference>
<proteinExistence type="predicted"/>
<gene>
    <name evidence="4" type="ORF">B0I08_103417</name>
</gene>
<evidence type="ECO:0000313" key="4">
    <source>
        <dbReference type="EMBL" id="PRY69209.1"/>
    </source>
</evidence>
<evidence type="ECO:0000259" key="3">
    <source>
        <dbReference type="Pfam" id="PF14067"/>
    </source>
</evidence>
<accession>A0A2T0VG68</accession>
<keyword evidence="2" id="KW-0472">Membrane</keyword>
<protein>
    <submittedName>
        <fullName evidence="4">LssY-like putative type I secretion system component LssY</fullName>
    </submittedName>
</protein>
<dbReference type="AlphaFoldDB" id="A0A2T0VG68"/>
<feature type="transmembrane region" description="Helical" evidence="2">
    <location>
        <begin position="411"/>
        <end position="430"/>
    </location>
</feature>
<dbReference type="EMBL" id="PVTL01000003">
    <property type="protein sequence ID" value="PRY69209.1"/>
    <property type="molecule type" value="Genomic_DNA"/>
</dbReference>
<evidence type="ECO:0000256" key="2">
    <source>
        <dbReference type="SAM" id="Phobius"/>
    </source>
</evidence>
<name>A0A2T0VG68_9MICO</name>
<keyword evidence="2" id="KW-0812">Transmembrane</keyword>
<feature type="transmembrane region" description="Helical" evidence="2">
    <location>
        <begin position="57"/>
        <end position="74"/>
    </location>
</feature>
<feature type="transmembrane region" description="Helical" evidence="2">
    <location>
        <begin position="80"/>
        <end position="100"/>
    </location>
</feature>